<name>A0A482VG71_ASBVE</name>
<accession>A0A482VG71</accession>
<dbReference type="EMBL" id="QDEB01101961">
    <property type="protein sequence ID" value="RZC31851.1"/>
    <property type="molecule type" value="Genomic_DNA"/>
</dbReference>
<evidence type="ECO:0000313" key="3">
    <source>
        <dbReference type="Proteomes" id="UP000292052"/>
    </source>
</evidence>
<feature type="non-terminal residue" evidence="2">
    <location>
        <position position="1"/>
    </location>
</feature>
<organism evidence="2 3">
    <name type="scientific">Asbolus verrucosus</name>
    <name type="common">Desert ironclad beetle</name>
    <dbReference type="NCBI Taxonomy" id="1661398"/>
    <lineage>
        <taxon>Eukaryota</taxon>
        <taxon>Metazoa</taxon>
        <taxon>Ecdysozoa</taxon>
        <taxon>Arthropoda</taxon>
        <taxon>Hexapoda</taxon>
        <taxon>Insecta</taxon>
        <taxon>Pterygota</taxon>
        <taxon>Neoptera</taxon>
        <taxon>Endopterygota</taxon>
        <taxon>Coleoptera</taxon>
        <taxon>Polyphaga</taxon>
        <taxon>Cucujiformia</taxon>
        <taxon>Tenebrionidae</taxon>
        <taxon>Pimeliinae</taxon>
        <taxon>Asbolus</taxon>
    </lineage>
</organism>
<sequence length="83" mass="9237">VSRQSARGKESRPNWGPVENLNEFLKNPGTGFDGEHQGSDTLDMLSERPMTVEPCLIFKIPLTIEALLAPALEDSIFIKRLRG</sequence>
<proteinExistence type="predicted"/>
<keyword evidence="3" id="KW-1185">Reference proteome</keyword>
<reference evidence="2 3" key="1">
    <citation type="submission" date="2017-03" db="EMBL/GenBank/DDBJ databases">
        <title>Genome of the blue death feigning beetle - Asbolus verrucosus.</title>
        <authorList>
            <person name="Rider S.D."/>
        </authorList>
    </citation>
    <scope>NUCLEOTIDE SEQUENCE [LARGE SCALE GENOMIC DNA]</scope>
    <source>
        <strain evidence="2">Butters</strain>
        <tissue evidence="2">Head and leg muscle</tissue>
    </source>
</reference>
<protein>
    <submittedName>
        <fullName evidence="2">Uncharacterized protein</fullName>
    </submittedName>
</protein>
<dbReference type="Proteomes" id="UP000292052">
    <property type="component" value="Unassembled WGS sequence"/>
</dbReference>
<evidence type="ECO:0000256" key="1">
    <source>
        <dbReference type="SAM" id="MobiDB-lite"/>
    </source>
</evidence>
<comment type="caution">
    <text evidence="2">The sequence shown here is derived from an EMBL/GenBank/DDBJ whole genome shotgun (WGS) entry which is preliminary data.</text>
</comment>
<gene>
    <name evidence="2" type="ORF">BDFB_001174</name>
</gene>
<dbReference type="AlphaFoldDB" id="A0A482VG71"/>
<feature type="region of interest" description="Disordered" evidence="1">
    <location>
        <begin position="1"/>
        <end position="45"/>
    </location>
</feature>
<evidence type="ECO:0000313" key="2">
    <source>
        <dbReference type="EMBL" id="RZC31851.1"/>
    </source>
</evidence>